<dbReference type="Pfam" id="PF00563">
    <property type="entry name" value="EAL"/>
    <property type="match status" value="1"/>
</dbReference>
<dbReference type="InterPro" id="IPR050706">
    <property type="entry name" value="Cyclic-di-GMP_PDE-like"/>
</dbReference>
<dbReference type="GO" id="GO:0071111">
    <property type="term" value="F:cyclic-guanylate-specific phosphodiesterase activity"/>
    <property type="evidence" value="ECO:0007669"/>
    <property type="project" value="InterPro"/>
</dbReference>
<organism evidence="2 3">
    <name type="scientific">Cryobacterium mannosilyticum</name>
    <dbReference type="NCBI Taxonomy" id="1259190"/>
    <lineage>
        <taxon>Bacteria</taxon>
        <taxon>Bacillati</taxon>
        <taxon>Actinomycetota</taxon>
        <taxon>Actinomycetes</taxon>
        <taxon>Micrococcales</taxon>
        <taxon>Microbacteriaceae</taxon>
        <taxon>Cryobacterium</taxon>
    </lineage>
</organism>
<dbReference type="EMBL" id="SOFM01000026">
    <property type="protein sequence ID" value="TFC03826.1"/>
    <property type="molecule type" value="Genomic_DNA"/>
</dbReference>
<sequence>MLAAACRGEGVSTVFQPIVDTRRGAVVGYEALTRFTGFTEGNPETWFRAARAHGRAEDLEVLALRTALRSRPTLPANCFLTVNVSPDLLSTESVREVWRDEGDLSGLIVELTEQARIESYLALEPDLDRLRAAGGLIAVDDAGAGYAGLRHLLAIRPSLIKLDRALVEDVDRDEAKRALIEMIGTFAGRVDAWLLAEGVERVDELDALAELGVPLVQGYVLARSAPAWAGIDQDVALRLAGRSTPARKRVVRDFLEPVPTATSVVEAAAAFTADPRLRSVVLLDEFHRPTAVLDVDALQLGVLSPGMRVNLDTPLAEALNRAMTRDAGTRFEPLLATDNAGRYTGLVRLERLVQALCEDSV</sequence>
<dbReference type="Gene3D" id="3.20.20.450">
    <property type="entry name" value="EAL domain"/>
    <property type="match status" value="1"/>
</dbReference>
<dbReference type="PROSITE" id="PS50883">
    <property type="entry name" value="EAL"/>
    <property type="match status" value="1"/>
</dbReference>
<comment type="caution">
    <text evidence="2">The sequence shown here is derived from an EMBL/GenBank/DDBJ whole genome shotgun (WGS) entry which is preliminary data.</text>
</comment>
<evidence type="ECO:0000313" key="3">
    <source>
        <dbReference type="Proteomes" id="UP000297643"/>
    </source>
</evidence>
<dbReference type="CDD" id="cd01948">
    <property type="entry name" value="EAL"/>
    <property type="match status" value="1"/>
</dbReference>
<dbReference type="SMART" id="SM00052">
    <property type="entry name" value="EAL"/>
    <property type="match status" value="1"/>
</dbReference>
<dbReference type="SUPFAM" id="SSF141868">
    <property type="entry name" value="EAL domain-like"/>
    <property type="match status" value="1"/>
</dbReference>
<name>A0A4R8WA93_9MICO</name>
<dbReference type="PANTHER" id="PTHR33121">
    <property type="entry name" value="CYCLIC DI-GMP PHOSPHODIESTERASE PDEF"/>
    <property type="match status" value="1"/>
</dbReference>
<gene>
    <name evidence="2" type="ORF">E3O32_09510</name>
</gene>
<dbReference type="Proteomes" id="UP000297643">
    <property type="component" value="Unassembled WGS sequence"/>
</dbReference>
<reference evidence="2 3" key="1">
    <citation type="submission" date="2019-03" db="EMBL/GenBank/DDBJ databases">
        <title>Genomics of glacier-inhabiting Cryobacterium strains.</title>
        <authorList>
            <person name="Liu Q."/>
            <person name="Xin Y.-H."/>
        </authorList>
    </citation>
    <scope>NUCLEOTIDE SEQUENCE [LARGE SCALE GENOMIC DNA]</scope>
    <source>
        <strain evidence="2 3">RHLT2-21</strain>
    </source>
</reference>
<evidence type="ECO:0000259" key="1">
    <source>
        <dbReference type="PROSITE" id="PS50883"/>
    </source>
</evidence>
<proteinExistence type="predicted"/>
<accession>A0A4R8WA93</accession>
<protein>
    <submittedName>
        <fullName evidence="2">EAL domain-containing protein</fullName>
    </submittedName>
</protein>
<dbReference type="InterPro" id="IPR001633">
    <property type="entry name" value="EAL_dom"/>
</dbReference>
<keyword evidence="3" id="KW-1185">Reference proteome</keyword>
<dbReference type="AlphaFoldDB" id="A0A4R8WA93"/>
<dbReference type="InterPro" id="IPR035919">
    <property type="entry name" value="EAL_sf"/>
</dbReference>
<dbReference type="PANTHER" id="PTHR33121:SF76">
    <property type="entry name" value="SIGNALING PROTEIN"/>
    <property type="match status" value="1"/>
</dbReference>
<feature type="domain" description="EAL" evidence="1">
    <location>
        <begin position="1"/>
        <end position="238"/>
    </location>
</feature>
<evidence type="ECO:0000313" key="2">
    <source>
        <dbReference type="EMBL" id="TFC03826.1"/>
    </source>
</evidence>